<comment type="cofactor">
    <cofactor evidence="1 12">
        <name>pyridoxal 5'-phosphate</name>
        <dbReference type="ChEBI" id="CHEBI:597326"/>
    </cofactor>
</comment>
<dbReference type="GO" id="GO:0009102">
    <property type="term" value="P:biotin biosynthetic process"/>
    <property type="evidence" value="ECO:0007669"/>
    <property type="project" value="UniProtKB-KW"/>
</dbReference>
<evidence type="ECO:0000256" key="11">
    <source>
        <dbReference type="ARBA" id="ARBA00047715"/>
    </source>
</evidence>
<evidence type="ECO:0000256" key="9">
    <source>
        <dbReference type="ARBA" id="ARBA00032610"/>
    </source>
</evidence>
<evidence type="ECO:0000256" key="10">
    <source>
        <dbReference type="ARBA" id="ARBA00033381"/>
    </source>
</evidence>
<dbReference type="GO" id="GO:0008710">
    <property type="term" value="F:8-amino-7-oxononanoate synthase activity"/>
    <property type="evidence" value="ECO:0007669"/>
    <property type="project" value="UniProtKB-EC"/>
</dbReference>
<evidence type="ECO:0000256" key="8">
    <source>
        <dbReference type="ARBA" id="ARBA00022898"/>
    </source>
</evidence>
<dbReference type="GO" id="GO:0030170">
    <property type="term" value="F:pyridoxal phosphate binding"/>
    <property type="evidence" value="ECO:0007669"/>
    <property type="project" value="InterPro"/>
</dbReference>
<evidence type="ECO:0000256" key="6">
    <source>
        <dbReference type="ARBA" id="ARBA00022679"/>
    </source>
</evidence>
<dbReference type="EMBL" id="SGSU01000018">
    <property type="protein sequence ID" value="RZG65077.1"/>
    <property type="molecule type" value="Genomic_DNA"/>
</dbReference>
<dbReference type="STRING" id="202951.GCA_001485025_03027"/>
<dbReference type="PANTHER" id="PTHR13693:SF100">
    <property type="entry name" value="8-AMINO-7-OXONONANOATE SYNTHASE"/>
    <property type="match status" value="1"/>
</dbReference>
<dbReference type="InterPro" id="IPR001917">
    <property type="entry name" value="Aminotrans_II_pyridoxalP_BS"/>
</dbReference>
<evidence type="ECO:0000259" key="13">
    <source>
        <dbReference type="Pfam" id="PF00155"/>
    </source>
</evidence>
<dbReference type="Gene3D" id="3.40.640.10">
    <property type="entry name" value="Type I PLP-dependent aspartate aminotransferase-like (Major domain)"/>
    <property type="match status" value="1"/>
</dbReference>
<dbReference type="EC" id="2.3.1.47" evidence="5"/>
<dbReference type="PROSITE" id="PS00599">
    <property type="entry name" value="AA_TRANSFER_CLASS_2"/>
    <property type="match status" value="1"/>
</dbReference>
<evidence type="ECO:0000256" key="2">
    <source>
        <dbReference type="ARBA" id="ARBA00004746"/>
    </source>
</evidence>
<dbReference type="InterPro" id="IPR004839">
    <property type="entry name" value="Aminotransferase_I/II_large"/>
</dbReference>
<gene>
    <name evidence="14" type="ORF">EXE25_14905</name>
</gene>
<dbReference type="InterPro" id="IPR050087">
    <property type="entry name" value="AON_synthase_class-II"/>
</dbReference>
<comment type="subunit">
    <text evidence="4">Homodimer.</text>
</comment>
<dbReference type="Gene3D" id="3.90.1150.10">
    <property type="entry name" value="Aspartate Aminotransferase, domain 1"/>
    <property type="match status" value="1"/>
</dbReference>
<evidence type="ECO:0000313" key="15">
    <source>
        <dbReference type="Proteomes" id="UP000293483"/>
    </source>
</evidence>
<evidence type="ECO:0000256" key="7">
    <source>
        <dbReference type="ARBA" id="ARBA00022756"/>
    </source>
</evidence>
<organism evidence="14 15">
    <name type="scientific">Acinetobacter bouvetii</name>
    <dbReference type="NCBI Taxonomy" id="202951"/>
    <lineage>
        <taxon>Bacteria</taxon>
        <taxon>Pseudomonadati</taxon>
        <taxon>Pseudomonadota</taxon>
        <taxon>Gammaproteobacteria</taxon>
        <taxon>Moraxellales</taxon>
        <taxon>Moraxellaceae</taxon>
        <taxon>Acinetobacter</taxon>
    </lineage>
</organism>
<dbReference type="SUPFAM" id="SSF53383">
    <property type="entry name" value="PLP-dependent transferases"/>
    <property type="match status" value="1"/>
</dbReference>
<keyword evidence="8 12" id="KW-0663">Pyridoxal phosphate</keyword>
<dbReference type="RefSeq" id="WP_130147634.1">
    <property type="nucleotide sequence ID" value="NZ_SGSU01000018.1"/>
</dbReference>
<evidence type="ECO:0000313" key="14">
    <source>
        <dbReference type="EMBL" id="RZG65077.1"/>
    </source>
</evidence>
<feature type="domain" description="Aminotransferase class I/classII large" evidence="13">
    <location>
        <begin position="40"/>
        <end position="383"/>
    </location>
</feature>
<dbReference type="InterPro" id="IPR015421">
    <property type="entry name" value="PyrdxlP-dep_Trfase_major"/>
</dbReference>
<dbReference type="Pfam" id="PF00155">
    <property type="entry name" value="Aminotran_1_2"/>
    <property type="match status" value="1"/>
</dbReference>
<comment type="similarity">
    <text evidence="3">Belongs to the class-II pyridoxal-phosphate-dependent aminotransferase family. BioF subfamily.</text>
</comment>
<name>A0A4Q7AS83_9GAMM</name>
<dbReference type="Proteomes" id="UP000293483">
    <property type="component" value="Unassembled WGS sequence"/>
</dbReference>
<protein>
    <recommendedName>
        <fullName evidence="5">8-amino-7-oxononanoate synthase</fullName>
        <ecNumber evidence="5">2.3.1.47</ecNumber>
    </recommendedName>
    <alternativeName>
        <fullName evidence="9">7-keto-8-amino-pelargonic acid synthase</fullName>
    </alternativeName>
    <alternativeName>
        <fullName evidence="10">8-amino-7-ketopelargonate synthase</fullName>
    </alternativeName>
</protein>
<keyword evidence="6" id="KW-0808">Transferase</keyword>
<comment type="catalytic activity">
    <reaction evidence="11">
        <text>6-carboxyhexanoyl-[ACP] + L-alanine + H(+) = (8S)-8-amino-7-oxononanoate + holo-[ACP] + CO2</text>
        <dbReference type="Rhea" id="RHEA:42288"/>
        <dbReference type="Rhea" id="RHEA-COMP:9685"/>
        <dbReference type="Rhea" id="RHEA-COMP:9955"/>
        <dbReference type="ChEBI" id="CHEBI:15378"/>
        <dbReference type="ChEBI" id="CHEBI:16526"/>
        <dbReference type="ChEBI" id="CHEBI:57972"/>
        <dbReference type="ChEBI" id="CHEBI:64479"/>
        <dbReference type="ChEBI" id="CHEBI:78846"/>
        <dbReference type="ChEBI" id="CHEBI:149468"/>
        <dbReference type="EC" id="2.3.1.47"/>
    </reaction>
</comment>
<accession>A0A4Q7AS83</accession>
<evidence type="ECO:0000256" key="1">
    <source>
        <dbReference type="ARBA" id="ARBA00001933"/>
    </source>
</evidence>
<evidence type="ECO:0000256" key="4">
    <source>
        <dbReference type="ARBA" id="ARBA00011738"/>
    </source>
</evidence>
<reference evidence="14 15" key="1">
    <citation type="submission" date="2019-02" db="EMBL/GenBank/DDBJ databases">
        <title>The Batch Genome Submission of Acinetobacter spp. strains.</title>
        <authorList>
            <person name="Qin J."/>
            <person name="Hu Y."/>
            <person name="Ye H."/>
            <person name="Wei L."/>
            <person name="Feng Y."/>
            <person name="Zong Z."/>
        </authorList>
    </citation>
    <scope>NUCLEOTIDE SEQUENCE [LARGE SCALE GENOMIC DNA]</scope>
    <source>
        <strain evidence="14 15">WCHABo060081</strain>
    </source>
</reference>
<dbReference type="AlphaFoldDB" id="A0A4Q7AS83"/>
<dbReference type="InterPro" id="IPR015424">
    <property type="entry name" value="PyrdxlP-dep_Trfase"/>
</dbReference>
<sequence>MNSPLLGHFASQLDDLKQQGNLRQFTANTQQDRCITIHHKKMLNLASNDYLGLASDIQLREQFFDETPNAQRWMSSSSSRLLTGNFPEYEQLEDSLSQAFHGRAALLFNSGYHMNIGILPALADSKTLILADKLIHASMIDGIRLSTAKYVRYRHNDLAHLAQLLQKYHQDEAFERIIVVTESIFSMDGDETDLAELVRIKKQFSKVMLYVDEAHAIGVRGEQGLGCAEQYGVIDDIDLLVGTFGKAMASIGGYLICHSIIRDYLINSMRPLIFSTAQPPICMAWTDFIFKKVLSLKAERQHLHMISQTLQQAVIVKGFDCPSTSHIVPVIIGESGKTVEKAQALQDAGFYIMPVRPPTVPQHSSRLRISLTAQITQTDLNQLTPLL</sequence>
<dbReference type="PANTHER" id="PTHR13693">
    <property type="entry name" value="CLASS II AMINOTRANSFERASE/8-AMINO-7-OXONONANOATE SYNTHASE"/>
    <property type="match status" value="1"/>
</dbReference>
<comment type="caution">
    <text evidence="14">The sequence shown here is derived from an EMBL/GenBank/DDBJ whole genome shotgun (WGS) entry which is preliminary data.</text>
</comment>
<proteinExistence type="inferred from homology"/>
<comment type="pathway">
    <text evidence="2">Cofactor biosynthesis; biotin biosynthesis.</text>
</comment>
<evidence type="ECO:0000256" key="3">
    <source>
        <dbReference type="ARBA" id="ARBA00010008"/>
    </source>
</evidence>
<evidence type="ECO:0000256" key="12">
    <source>
        <dbReference type="RuleBase" id="RU003693"/>
    </source>
</evidence>
<keyword evidence="7" id="KW-0093">Biotin biosynthesis</keyword>
<evidence type="ECO:0000256" key="5">
    <source>
        <dbReference type="ARBA" id="ARBA00013187"/>
    </source>
</evidence>
<dbReference type="InterPro" id="IPR015422">
    <property type="entry name" value="PyrdxlP-dep_Trfase_small"/>
</dbReference>